<accession>A0A0G4H9J5</accession>
<evidence type="ECO:0000313" key="1">
    <source>
        <dbReference type="EMBL" id="CEM40449.1"/>
    </source>
</evidence>
<gene>
    <name evidence="1" type="ORF">Cvel_5945</name>
</gene>
<proteinExistence type="predicted"/>
<reference evidence="1" key="1">
    <citation type="submission" date="2014-11" db="EMBL/GenBank/DDBJ databases">
        <authorList>
            <person name="Otto D Thomas"/>
            <person name="Naeem Raeece"/>
        </authorList>
    </citation>
    <scope>NUCLEOTIDE SEQUENCE</scope>
</reference>
<protein>
    <submittedName>
        <fullName evidence="1">Uncharacterized protein</fullName>
    </submittedName>
</protein>
<name>A0A0G4H9J5_9ALVE</name>
<sequence>MLLLSPQYKEVKQQACSQQKQQPFLLLRNPIQIEFPDDSFFGSDLLRNSDAGEGGGGIERKSVVSGKEAALAAFDFRKRSTQILVKEEEVKAGEFDETMRDEWLQNICRQEVFGGEVSRGKVKTVIDLGWR</sequence>
<dbReference type="EMBL" id="CDMZ01002039">
    <property type="protein sequence ID" value="CEM40449.1"/>
    <property type="molecule type" value="Genomic_DNA"/>
</dbReference>
<dbReference type="PhylomeDB" id="A0A0G4H9J5"/>
<dbReference type="VEuPathDB" id="CryptoDB:Cvel_5945"/>
<organism evidence="1">
    <name type="scientific">Chromera velia CCMP2878</name>
    <dbReference type="NCBI Taxonomy" id="1169474"/>
    <lineage>
        <taxon>Eukaryota</taxon>
        <taxon>Sar</taxon>
        <taxon>Alveolata</taxon>
        <taxon>Colpodellida</taxon>
        <taxon>Chromeraceae</taxon>
        <taxon>Chromera</taxon>
    </lineage>
</organism>
<dbReference type="AlphaFoldDB" id="A0A0G4H9J5"/>